<dbReference type="EMBL" id="CAUOFW020000001">
    <property type="protein sequence ID" value="CAK9133183.1"/>
    <property type="molecule type" value="Genomic_DNA"/>
</dbReference>
<name>A0ABC8QS62_9AQUA</name>
<protein>
    <recommendedName>
        <fullName evidence="6">Reticulon-like protein</fullName>
    </recommendedName>
</protein>
<keyword evidence="5 6" id="KW-0472">Membrane</keyword>
<dbReference type="GO" id="GO:0005789">
    <property type="term" value="C:endoplasmic reticulum membrane"/>
    <property type="evidence" value="ECO:0007669"/>
    <property type="project" value="UniProtKB-SubCell"/>
</dbReference>
<feature type="transmembrane region" description="Helical" evidence="6">
    <location>
        <begin position="165"/>
        <end position="192"/>
    </location>
</feature>
<gene>
    <name evidence="8" type="ORF">ILEXP_LOCUS58</name>
</gene>
<reference evidence="8 9" key="1">
    <citation type="submission" date="2024-02" db="EMBL/GenBank/DDBJ databases">
        <authorList>
            <person name="Vignale AGUSTIN F."/>
            <person name="Sosa J E."/>
            <person name="Modenutti C."/>
        </authorList>
    </citation>
    <scope>NUCLEOTIDE SEQUENCE [LARGE SCALE GENOMIC DNA]</scope>
</reference>
<dbReference type="InterPro" id="IPR003388">
    <property type="entry name" value="Reticulon"/>
</dbReference>
<keyword evidence="3 6" id="KW-0256">Endoplasmic reticulum</keyword>
<evidence type="ECO:0000259" key="7">
    <source>
        <dbReference type="PROSITE" id="PS50845"/>
    </source>
</evidence>
<evidence type="ECO:0000256" key="3">
    <source>
        <dbReference type="ARBA" id="ARBA00022824"/>
    </source>
</evidence>
<evidence type="ECO:0000256" key="5">
    <source>
        <dbReference type="ARBA" id="ARBA00023136"/>
    </source>
</evidence>
<dbReference type="InterPro" id="IPR045064">
    <property type="entry name" value="Reticulon-like"/>
</dbReference>
<feature type="domain" description="Reticulon" evidence="7">
    <location>
        <begin position="61"/>
        <end position="246"/>
    </location>
</feature>
<proteinExistence type="predicted"/>
<accession>A0ABC8QS62</accession>
<sequence>MPEGITAENLFNFMETLSDSVSKQKSVSFFEEEKSNSVTSQFNKLFGRQKPVHHILGGGKSADVLLWRNKKISASVLTGATAIWVLFEWLNYNFLSLLSIALAIGMVAQFVWSNASALLNRSPSIPRLVLPEELFVNIAVTVGAQVNVFLGFVQDVACGRNMKQFLVVVASLWAAAIIGSWCNFLTVLYIGFVAAHTLPVLYERYEDQVDGFVYNVIEQLQHHYRKLDAGVLSKIPKGQFKVKKHE</sequence>
<feature type="transmembrane region" description="Helical" evidence="6">
    <location>
        <begin position="97"/>
        <end position="115"/>
    </location>
</feature>
<dbReference type="AlphaFoldDB" id="A0ABC8QS62"/>
<dbReference type="Pfam" id="PF02453">
    <property type="entry name" value="Reticulon"/>
    <property type="match status" value="1"/>
</dbReference>
<evidence type="ECO:0000313" key="9">
    <source>
        <dbReference type="Proteomes" id="UP001642360"/>
    </source>
</evidence>
<comment type="subcellular location">
    <subcellularLocation>
        <location evidence="1 6">Endoplasmic reticulum membrane</location>
        <topology evidence="1 6">Multi-pass membrane protein</topology>
    </subcellularLocation>
</comment>
<dbReference type="PANTHER" id="PTHR10994:SF62">
    <property type="entry name" value="RETICULON-LIKE PROTEIN B8"/>
    <property type="match status" value="1"/>
</dbReference>
<keyword evidence="9" id="KW-1185">Reference proteome</keyword>
<dbReference type="Proteomes" id="UP001642360">
    <property type="component" value="Unassembled WGS sequence"/>
</dbReference>
<dbReference type="PROSITE" id="PS50845">
    <property type="entry name" value="RETICULON"/>
    <property type="match status" value="1"/>
</dbReference>
<keyword evidence="2 6" id="KW-0812">Transmembrane</keyword>
<feature type="transmembrane region" description="Helical" evidence="6">
    <location>
        <begin position="135"/>
        <end position="153"/>
    </location>
</feature>
<dbReference type="PANTHER" id="PTHR10994">
    <property type="entry name" value="RETICULON"/>
    <property type="match status" value="1"/>
</dbReference>
<evidence type="ECO:0000256" key="1">
    <source>
        <dbReference type="ARBA" id="ARBA00004477"/>
    </source>
</evidence>
<evidence type="ECO:0000256" key="2">
    <source>
        <dbReference type="ARBA" id="ARBA00022692"/>
    </source>
</evidence>
<organism evidence="8 9">
    <name type="scientific">Ilex paraguariensis</name>
    <name type="common">yerba mate</name>
    <dbReference type="NCBI Taxonomy" id="185542"/>
    <lineage>
        <taxon>Eukaryota</taxon>
        <taxon>Viridiplantae</taxon>
        <taxon>Streptophyta</taxon>
        <taxon>Embryophyta</taxon>
        <taxon>Tracheophyta</taxon>
        <taxon>Spermatophyta</taxon>
        <taxon>Magnoliopsida</taxon>
        <taxon>eudicotyledons</taxon>
        <taxon>Gunneridae</taxon>
        <taxon>Pentapetalae</taxon>
        <taxon>asterids</taxon>
        <taxon>campanulids</taxon>
        <taxon>Aquifoliales</taxon>
        <taxon>Aquifoliaceae</taxon>
        <taxon>Ilex</taxon>
    </lineage>
</organism>
<evidence type="ECO:0000256" key="4">
    <source>
        <dbReference type="ARBA" id="ARBA00022989"/>
    </source>
</evidence>
<comment type="caution">
    <text evidence="8">The sequence shown here is derived from an EMBL/GenBank/DDBJ whole genome shotgun (WGS) entry which is preliminary data.</text>
</comment>
<evidence type="ECO:0000313" key="8">
    <source>
        <dbReference type="EMBL" id="CAK9133183.1"/>
    </source>
</evidence>
<keyword evidence="4 6" id="KW-1133">Transmembrane helix</keyword>
<evidence type="ECO:0000256" key="6">
    <source>
        <dbReference type="RuleBase" id="RU363132"/>
    </source>
</evidence>